<dbReference type="Pfam" id="PF01757">
    <property type="entry name" value="Acyl_transf_3"/>
    <property type="match status" value="1"/>
</dbReference>
<feature type="transmembrane region" description="Helical" evidence="7">
    <location>
        <begin position="217"/>
        <end position="237"/>
    </location>
</feature>
<keyword evidence="10" id="KW-1185">Reference proteome</keyword>
<keyword evidence="5 7" id="KW-1133">Transmembrane helix</keyword>
<evidence type="ECO:0000256" key="5">
    <source>
        <dbReference type="ARBA" id="ARBA00022989"/>
    </source>
</evidence>
<keyword evidence="9" id="KW-0012">Acyltransferase</keyword>
<evidence type="ECO:0000256" key="7">
    <source>
        <dbReference type="SAM" id="Phobius"/>
    </source>
</evidence>
<keyword evidence="6 7" id="KW-0472">Membrane</keyword>
<evidence type="ECO:0000256" key="3">
    <source>
        <dbReference type="ARBA" id="ARBA00022475"/>
    </source>
</evidence>
<dbReference type="PANTHER" id="PTHR40074">
    <property type="entry name" value="O-ACETYLTRANSFERASE WECH"/>
    <property type="match status" value="1"/>
</dbReference>
<sequence length="362" mass="42825">MSTKEMKEVYWLRIIACLSVVLTHAVSKVLTDFSVTGDERVAFRTLQMILLYGTPMFVLISTMVMTHAYKENIPKGFLKKRIKYILVPYFVMATFYAGDKFYRFDWTISDFARELGYNFMGQWHGYFVLIIFQFYLLHLLFVKYMKRFKAKHVLTVSLFISVGYWVSLYFYWIDYVHHSSYLTLFFSRILFVGWFFYYVVAYYCGRNYERFTRILNRNGMAIVFGTIASLGLVQYIFHSGILMRVTSARFDVIPYTVLLFFLFFFFVSKVKKLPRWVISINGYSFGIYLLHPFVQTMVSRVGPFTETTEFQYLMIQFMAGVVGPMVLIYILSKWPFSAFIVGKTTLRTRKKVFKETEKSKAA</sequence>
<feature type="transmembrane region" description="Helical" evidence="7">
    <location>
        <begin position="81"/>
        <end position="98"/>
    </location>
</feature>
<comment type="similarity">
    <text evidence="2">Belongs to the acyltransferase 3 family.</text>
</comment>
<evidence type="ECO:0000259" key="8">
    <source>
        <dbReference type="Pfam" id="PF01757"/>
    </source>
</evidence>
<dbReference type="GO" id="GO:0016746">
    <property type="term" value="F:acyltransferase activity"/>
    <property type="evidence" value="ECO:0007669"/>
    <property type="project" value="UniProtKB-KW"/>
</dbReference>
<comment type="caution">
    <text evidence="9">The sequence shown here is derived from an EMBL/GenBank/DDBJ whole genome shotgun (WGS) entry which is preliminary data.</text>
</comment>
<feature type="transmembrane region" description="Helical" evidence="7">
    <location>
        <begin position="49"/>
        <end position="69"/>
    </location>
</feature>
<dbReference type="EMBL" id="JBHLTR010000031">
    <property type="protein sequence ID" value="MFC0560541.1"/>
    <property type="molecule type" value="Genomic_DNA"/>
</dbReference>
<evidence type="ECO:0000256" key="2">
    <source>
        <dbReference type="ARBA" id="ARBA00007400"/>
    </source>
</evidence>
<feature type="transmembrane region" description="Helical" evidence="7">
    <location>
        <begin position="310"/>
        <end position="331"/>
    </location>
</feature>
<dbReference type="InterPro" id="IPR002656">
    <property type="entry name" value="Acyl_transf_3_dom"/>
</dbReference>
<gene>
    <name evidence="9" type="ORF">ACFFH4_16240</name>
</gene>
<accession>A0ABV6NIP8</accession>
<keyword evidence="3" id="KW-1003">Cell membrane</keyword>
<reference evidence="9 10" key="1">
    <citation type="submission" date="2024-09" db="EMBL/GenBank/DDBJ databases">
        <authorList>
            <person name="Sun Q."/>
            <person name="Mori K."/>
        </authorList>
    </citation>
    <scope>NUCLEOTIDE SEQUENCE [LARGE SCALE GENOMIC DNA]</scope>
    <source>
        <strain evidence="9 10">NCAIM B.02301</strain>
    </source>
</reference>
<protein>
    <submittedName>
        <fullName evidence="9">Acyltransferase family protein</fullName>
    </submittedName>
</protein>
<feature type="transmembrane region" description="Helical" evidence="7">
    <location>
        <begin position="252"/>
        <end position="268"/>
    </location>
</feature>
<dbReference type="Proteomes" id="UP001589833">
    <property type="component" value="Unassembled WGS sequence"/>
</dbReference>
<keyword evidence="4 7" id="KW-0812">Transmembrane</keyword>
<feature type="transmembrane region" description="Helical" evidence="7">
    <location>
        <begin position="280"/>
        <end position="298"/>
    </location>
</feature>
<comment type="subcellular location">
    <subcellularLocation>
        <location evidence="1">Cell membrane</location>
        <topology evidence="1">Multi-pass membrane protein</topology>
    </subcellularLocation>
</comment>
<keyword evidence="9" id="KW-0808">Transferase</keyword>
<evidence type="ECO:0000313" key="10">
    <source>
        <dbReference type="Proteomes" id="UP001589833"/>
    </source>
</evidence>
<proteinExistence type="inferred from homology"/>
<evidence type="ECO:0000256" key="6">
    <source>
        <dbReference type="ARBA" id="ARBA00023136"/>
    </source>
</evidence>
<name>A0ABV6NIP8_9BACI</name>
<evidence type="ECO:0000313" key="9">
    <source>
        <dbReference type="EMBL" id="MFC0560541.1"/>
    </source>
</evidence>
<evidence type="ECO:0000256" key="4">
    <source>
        <dbReference type="ARBA" id="ARBA00022692"/>
    </source>
</evidence>
<organism evidence="9 10">
    <name type="scientific">Halalkalibacter alkalisediminis</name>
    <dbReference type="NCBI Taxonomy" id="935616"/>
    <lineage>
        <taxon>Bacteria</taxon>
        <taxon>Bacillati</taxon>
        <taxon>Bacillota</taxon>
        <taxon>Bacilli</taxon>
        <taxon>Bacillales</taxon>
        <taxon>Bacillaceae</taxon>
        <taxon>Halalkalibacter</taxon>
    </lineage>
</organism>
<dbReference type="RefSeq" id="WP_273844337.1">
    <property type="nucleotide sequence ID" value="NZ_JAQQWT010000008.1"/>
</dbReference>
<feature type="transmembrane region" description="Helical" evidence="7">
    <location>
        <begin position="185"/>
        <end position="205"/>
    </location>
</feature>
<dbReference type="PANTHER" id="PTHR40074:SF2">
    <property type="entry name" value="O-ACETYLTRANSFERASE WECH"/>
    <property type="match status" value="1"/>
</dbReference>
<evidence type="ECO:0000256" key="1">
    <source>
        <dbReference type="ARBA" id="ARBA00004651"/>
    </source>
</evidence>
<feature type="transmembrane region" description="Helical" evidence="7">
    <location>
        <begin position="123"/>
        <end position="141"/>
    </location>
</feature>
<feature type="domain" description="Acyltransferase 3" evidence="8">
    <location>
        <begin position="11"/>
        <end position="331"/>
    </location>
</feature>
<feature type="transmembrane region" description="Helical" evidence="7">
    <location>
        <begin position="153"/>
        <end position="173"/>
    </location>
</feature>